<evidence type="ECO:0000259" key="2">
    <source>
        <dbReference type="PROSITE" id="PS50126"/>
    </source>
</evidence>
<dbReference type="FunFam" id="3.30.420.140:FF:000001">
    <property type="entry name" value="RNA-binding transcriptional accessory protein"/>
    <property type="match status" value="1"/>
</dbReference>
<dbReference type="Pfam" id="PF17674">
    <property type="entry name" value="HHH_9"/>
    <property type="match status" value="1"/>
</dbReference>
<dbReference type="RefSeq" id="WP_284352115.1">
    <property type="nucleotide sequence ID" value="NZ_BRXS01000006.1"/>
</dbReference>
<dbReference type="InterPro" id="IPR012340">
    <property type="entry name" value="NA-bd_OB-fold"/>
</dbReference>
<evidence type="ECO:0000313" key="4">
    <source>
        <dbReference type="Proteomes" id="UP001161325"/>
    </source>
</evidence>
<dbReference type="InterPro" id="IPR044146">
    <property type="entry name" value="S1_Tex"/>
</dbReference>
<sequence length="772" mass="83922">MLSPSLVQQVATELSLPARSVANTLALFDEGNTLPFIARYRKEVTGNLDEVQLRDVRDRADYLRELEERRAAILKSIEEQGKLTDDLRARVNGVVSKQGLEDLYLPYKPKRRTRAMIARERGLEPLAELLWAGDADDAAVEAAAAGYVDAAKEVPAVADALQGARDILAERVAEDAVLRGAVREATRARGAVKSAVVMGKENEVSKFQDYYDFSERLRDIPSHRVLAIRRGEEEGFLVWSIDAPVEEIMALMQETVVGRRRAARLLGLVAQDAYKRLLAPSITVELRLELKTRADEEAIRIFGQNLEQLLLASPAGERVVIGLDPGFRTGVKVAVLSRTGAVVETDTWYLHQADRFAASLVRLAARHGAELIAIGNGTASRETEQAAKDALAAAGSALNGARPQVVVVNESGASVYSASDLAREELPDLDVSLRGAVSIARRLQDPLAELVKIDPKSIGVGQYQHDVNQPQLKRRLDEVVESCVNRVGVEVNTASVALLAYVAGVGPTLAQNIVKLRDERGGLRSRKDLLEVPRLGAKAFEQAAGFLRVRGGAHPLDASAVHPERYALVERIAADLGVSVPQLVGDEALAQKVEPQRYVSDEVGLPTLRDILSELRKPGRDPRESFELPAFRDDLKEPKDLQPGMVLEGVVTNIVAFGAFVDVGVHQDGLVHVSQLSDRYVADPNAAVRVGQKVRVTVMAVDLERNRIALSMKSKPEAAGAPRRTEAPAGDRRDAGRPDPRRAPRPAGRPEVKAPSFVPKSGAVAPNGIRFK</sequence>
<dbReference type="Gene3D" id="1.10.3500.10">
    <property type="entry name" value="Tex N-terminal region-like"/>
    <property type="match status" value="1"/>
</dbReference>
<dbReference type="AlphaFoldDB" id="A0AA37Q6Y7"/>
<gene>
    <name evidence="3" type="primary">tex</name>
    <name evidence="3" type="ORF">rosag_41930</name>
</gene>
<dbReference type="Gene3D" id="1.10.10.650">
    <property type="entry name" value="RuvA domain 2-like"/>
    <property type="match status" value="1"/>
</dbReference>
<dbReference type="InterPro" id="IPR012337">
    <property type="entry name" value="RNaseH-like_sf"/>
</dbReference>
<feature type="domain" description="S1 motif" evidence="2">
    <location>
        <begin position="644"/>
        <end position="713"/>
    </location>
</feature>
<comment type="caution">
    <text evidence="3">The sequence shown here is derived from an EMBL/GenBank/DDBJ whole genome shotgun (WGS) entry which is preliminary data.</text>
</comment>
<dbReference type="InterPro" id="IPR055179">
    <property type="entry name" value="Tex-like_central_region"/>
</dbReference>
<dbReference type="PANTHER" id="PTHR10724:SF10">
    <property type="entry name" value="S1 RNA-BINDING DOMAIN-CONTAINING PROTEIN 1"/>
    <property type="match status" value="1"/>
</dbReference>
<dbReference type="InterPro" id="IPR003029">
    <property type="entry name" value="S1_domain"/>
</dbReference>
<dbReference type="FunFam" id="1.10.150.310:FF:000002">
    <property type="entry name" value="Putative transcription modulator/accessory protein"/>
    <property type="match status" value="1"/>
</dbReference>
<dbReference type="SUPFAM" id="SSF50249">
    <property type="entry name" value="Nucleic acid-binding proteins"/>
    <property type="match status" value="1"/>
</dbReference>
<dbReference type="SUPFAM" id="SSF47781">
    <property type="entry name" value="RuvA domain 2-like"/>
    <property type="match status" value="2"/>
</dbReference>
<dbReference type="InterPro" id="IPR023323">
    <property type="entry name" value="Tex-like_dom_sf"/>
</dbReference>
<dbReference type="PROSITE" id="PS50126">
    <property type="entry name" value="S1"/>
    <property type="match status" value="1"/>
</dbReference>
<dbReference type="Pfam" id="PF22706">
    <property type="entry name" value="Tex_central_region"/>
    <property type="match status" value="1"/>
</dbReference>
<name>A0AA37Q6Y7_9BACT</name>
<dbReference type="SMART" id="SM00316">
    <property type="entry name" value="S1"/>
    <property type="match status" value="1"/>
</dbReference>
<dbReference type="PANTHER" id="PTHR10724">
    <property type="entry name" value="30S RIBOSOMAL PROTEIN S1"/>
    <property type="match status" value="1"/>
</dbReference>
<dbReference type="SUPFAM" id="SSF158832">
    <property type="entry name" value="Tex N-terminal region-like"/>
    <property type="match status" value="1"/>
</dbReference>
<dbReference type="SUPFAM" id="SSF53098">
    <property type="entry name" value="Ribonuclease H-like"/>
    <property type="match status" value="1"/>
</dbReference>
<dbReference type="InterPro" id="IPR037027">
    <property type="entry name" value="YqgF/RNaseH-like_dom_sf"/>
</dbReference>
<evidence type="ECO:0000313" key="3">
    <source>
        <dbReference type="EMBL" id="GLC27680.1"/>
    </source>
</evidence>
<feature type="compositionally biased region" description="Basic and acidic residues" evidence="1">
    <location>
        <begin position="723"/>
        <end position="752"/>
    </location>
</feature>
<dbReference type="GO" id="GO:0006412">
    <property type="term" value="P:translation"/>
    <property type="evidence" value="ECO:0007669"/>
    <property type="project" value="TreeGrafter"/>
</dbReference>
<dbReference type="GO" id="GO:0003735">
    <property type="term" value="F:structural constituent of ribosome"/>
    <property type="evidence" value="ECO:0007669"/>
    <property type="project" value="TreeGrafter"/>
</dbReference>
<dbReference type="Pfam" id="PF09371">
    <property type="entry name" value="Tex_N"/>
    <property type="match status" value="1"/>
</dbReference>
<dbReference type="InterPro" id="IPR032639">
    <property type="entry name" value="Tex_YqgF"/>
</dbReference>
<dbReference type="Gene3D" id="1.10.150.310">
    <property type="entry name" value="Tex RuvX-like domain-like"/>
    <property type="match status" value="1"/>
</dbReference>
<dbReference type="InterPro" id="IPR041692">
    <property type="entry name" value="HHH_9"/>
</dbReference>
<dbReference type="InterPro" id="IPR050437">
    <property type="entry name" value="Ribos_protein_bS1-like"/>
</dbReference>
<feature type="region of interest" description="Disordered" evidence="1">
    <location>
        <begin position="712"/>
        <end position="772"/>
    </location>
</feature>
<dbReference type="Pfam" id="PF12836">
    <property type="entry name" value="HHH_3"/>
    <property type="match status" value="1"/>
</dbReference>
<dbReference type="InterPro" id="IPR023319">
    <property type="entry name" value="Tex-like_HTH_dom_sf"/>
</dbReference>
<reference evidence="3" key="1">
    <citation type="submission" date="2022-08" db="EMBL/GenBank/DDBJ databases">
        <title>Draft genome sequencing of Roseisolibacter agri AW1220.</title>
        <authorList>
            <person name="Tobiishi Y."/>
            <person name="Tonouchi A."/>
        </authorList>
    </citation>
    <scope>NUCLEOTIDE SEQUENCE</scope>
    <source>
        <strain evidence="3">AW1220</strain>
    </source>
</reference>
<organism evidence="3 4">
    <name type="scientific">Roseisolibacter agri</name>
    <dbReference type="NCBI Taxonomy" id="2014610"/>
    <lineage>
        <taxon>Bacteria</taxon>
        <taxon>Pseudomonadati</taxon>
        <taxon>Gemmatimonadota</taxon>
        <taxon>Gemmatimonadia</taxon>
        <taxon>Gemmatimonadales</taxon>
        <taxon>Gemmatimonadaceae</taxon>
        <taxon>Roseisolibacter</taxon>
    </lineage>
</organism>
<dbReference type="EMBL" id="BRXS01000006">
    <property type="protein sequence ID" value="GLC27680.1"/>
    <property type="molecule type" value="Genomic_DNA"/>
</dbReference>
<accession>A0AA37Q6Y7</accession>
<dbReference type="Pfam" id="PF16921">
    <property type="entry name" value="Tex_YqgF"/>
    <property type="match status" value="1"/>
</dbReference>
<keyword evidence="4" id="KW-1185">Reference proteome</keyword>
<dbReference type="Proteomes" id="UP001161325">
    <property type="component" value="Unassembled WGS sequence"/>
</dbReference>
<dbReference type="GO" id="GO:0005829">
    <property type="term" value="C:cytosol"/>
    <property type="evidence" value="ECO:0007669"/>
    <property type="project" value="TreeGrafter"/>
</dbReference>
<dbReference type="FunFam" id="2.40.50.140:FF:000051">
    <property type="entry name" value="RNA-binding transcriptional accessory protein"/>
    <property type="match status" value="1"/>
</dbReference>
<dbReference type="Gene3D" id="3.30.420.140">
    <property type="entry name" value="YqgF/RNase H-like domain"/>
    <property type="match status" value="1"/>
</dbReference>
<evidence type="ECO:0000256" key="1">
    <source>
        <dbReference type="SAM" id="MobiDB-lite"/>
    </source>
</evidence>
<dbReference type="GO" id="GO:0003729">
    <property type="term" value="F:mRNA binding"/>
    <property type="evidence" value="ECO:0007669"/>
    <property type="project" value="UniProtKB-ARBA"/>
</dbReference>
<dbReference type="SMART" id="SM00732">
    <property type="entry name" value="YqgFc"/>
    <property type="match status" value="1"/>
</dbReference>
<dbReference type="InterPro" id="IPR010994">
    <property type="entry name" value="RuvA_2-like"/>
</dbReference>
<dbReference type="GO" id="GO:0006139">
    <property type="term" value="P:nucleobase-containing compound metabolic process"/>
    <property type="evidence" value="ECO:0007669"/>
    <property type="project" value="InterPro"/>
</dbReference>
<dbReference type="Gene3D" id="2.40.50.140">
    <property type="entry name" value="Nucleic acid-binding proteins"/>
    <property type="match status" value="1"/>
</dbReference>
<dbReference type="Pfam" id="PF00575">
    <property type="entry name" value="S1"/>
    <property type="match status" value="1"/>
</dbReference>
<dbReference type="FunFam" id="1.10.10.650:FF:000001">
    <property type="entry name" value="S1 RNA-binding domain 1"/>
    <property type="match status" value="1"/>
</dbReference>
<protein>
    <submittedName>
        <fullName evidence="3">RNA-binding transcriptional accessory protein</fullName>
    </submittedName>
</protein>
<dbReference type="InterPro" id="IPR006641">
    <property type="entry name" value="YqgF/RNaseH-like_dom"/>
</dbReference>
<proteinExistence type="predicted"/>
<dbReference type="InterPro" id="IPR018974">
    <property type="entry name" value="Tex-like_N"/>
</dbReference>
<dbReference type="CDD" id="cd05685">
    <property type="entry name" value="S1_Tex"/>
    <property type="match status" value="1"/>
</dbReference>